<evidence type="ECO:0000313" key="3">
    <source>
        <dbReference type="EMBL" id="KAH8502691.1"/>
    </source>
</evidence>
<protein>
    <recommendedName>
        <fullName evidence="2">Methyltransferase type 11 domain-containing protein</fullName>
    </recommendedName>
</protein>
<evidence type="ECO:0000313" key="4">
    <source>
        <dbReference type="Proteomes" id="UP000807159"/>
    </source>
</evidence>
<dbReference type="GO" id="GO:0008757">
    <property type="term" value="F:S-adenosylmethionine-dependent methyltransferase activity"/>
    <property type="evidence" value="ECO:0007669"/>
    <property type="project" value="InterPro"/>
</dbReference>
<feature type="region of interest" description="Disordered" evidence="1">
    <location>
        <begin position="347"/>
        <end position="389"/>
    </location>
</feature>
<dbReference type="EMBL" id="JACEGQ020000007">
    <property type="protein sequence ID" value="KAH8502691.1"/>
    <property type="molecule type" value="Genomic_DNA"/>
</dbReference>
<dbReference type="AlphaFoldDB" id="A0A8T2YC94"/>
<sequence>MAGLFDNQAAIYVDVRPRYPGEWFSMLAALTPDHSLAWDVGTGNGQAAVGVAEHYKQVIATDISEEQLKHAIPHPQVHYLHTPLMMSDDELVHLLGGENSVDLITVASAVHWFDLEKFYPIVKRVLRKPGGIFAVWCYSRIKFSPEIDVLLAVHFERTFPFQNPNFKHALECYKTLPFPFESVGVGCEGQPLELDMEKKMSFQGLLKFFRSLSAFNTAKGQGVDLLSDEVVQELESAWGGEGPIALITVAEAVNSFDLPKFCLAVTRVVEEQGGIIAVLWGCNDVKNFASASSIQHRLVIDSLPGVTQVPFPCLCAMSMFLKIIAEMEARFGMPIIEELVELVEEVLPPPPGGPKAEGGIDDNEEEEDGDGEENDEELQMRKNQEQVGPRCPDAQMYRIVLAETNQNLILF</sequence>
<dbReference type="Proteomes" id="UP000807159">
    <property type="component" value="Chromosome 7"/>
</dbReference>
<name>A0A8T2YC94_POPDE</name>
<proteinExistence type="predicted"/>
<dbReference type="InterPro" id="IPR029063">
    <property type="entry name" value="SAM-dependent_MTases_sf"/>
</dbReference>
<gene>
    <name evidence="3" type="ORF">H0E87_014121</name>
</gene>
<evidence type="ECO:0000259" key="2">
    <source>
        <dbReference type="Pfam" id="PF08241"/>
    </source>
</evidence>
<dbReference type="SUPFAM" id="SSF53335">
    <property type="entry name" value="S-adenosyl-L-methionine-dependent methyltransferases"/>
    <property type="match status" value="1"/>
</dbReference>
<dbReference type="CDD" id="cd02440">
    <property type="entry name" value="AdoMet_MTases"/>
    <property type="match status" value="1"/>
</dbReference>
<dbReference type="Pfam" id="PF08241">
    <property type="entry name" value="Methyltransf_11"/>
    <property type="match status" value="1"/>
</dbReference>
<keyword evidence="4" id="KW-1185">Reference proteome</keyword>
<organism evidence="3 4">
    <name type="scientific">Populus deltoides</name>
    <name type="common">Eastern poplar</name>
    <name type="synonym">Eastern cottonwood</name>
    <dbReference type="NCBI Taxonomy" id="3696"/>
    <lineage>
        <taxon>Eukaryota</taxon>
        <taxon>Viridiplantae</taxon>
        <taxon>Streptophyta</taxon>
        <taxon>Embryophyta</taxon>
        <taxon>Tracheophyta</taxon>
        <taxon>Spermatophyta</taxon>
        <taxon>Magnoliopsida</taxon>
        <taxon>eudicotyledons</taxon>
        <taxon>Gunneridae</taxon>
        <taxon>Pentapetalae</taxon>
        <taxon>rosids</taxon>
        <taxon>fabids</taxon>
        <taxon>Malpighiales</taxon>
        <taxon>Salicaceae</taxon>
        <taxon>Saliceae</taxon>
        <taxon>Populus</taxon>
    </lineage>
</organism>
<feature type="domain" description="Methyltransferase type 11" evidence="2">
    <location>
        <begin position="39"/>
        <end position="134"/>
    </location>
</feature>
<reference evidence="3" key="1">
    <citation type="journal article" date="2021" name="J. Hered.">
        <title>Genome Assembly of Salicaceae Populus deltoides (Eastern Cottonwood) I-69 Based on Nanopore Sequencing and Hi-C Technologies.</title>
        <authorList>
            <person name="Bai S."/>
            <person name="Wu H."/>
            <person name="Zhang J."/>
            <person name="Pan Z."/>
            <person name="Zhao W."/>
            <person name="Li Z."/>
            <person name="Tong C."/>
        </authorList>
    </citation>
    <scope>NUCLEOTIDE SEQUENCE</scope>
    <source>
        <tissue evidence="3">Leaf</tissue>
    </source>
</reference>
<dbReference type="PANTHER" id="PTHR44575">
    <property type="entry name" value="OS01G0589200 PROTEIN"/>
    <property type="match status" value="1"/>
</dbReference>
<dbReference type="InterPro" id="IPR013216">
    <property type="entry name" value="Methyltransf_11"/>
</dbReference>
<comment type="caution">
    <text evidence="3">The sequence shown here is derived from an EMBL/GenBank/DDBJ whole genome shotgun (WGS) entry which is preliminary data.</text>
</comment>
<dbReference type="PANTHER" id="PTHR44575:SF8">
    <property type="entry name" value="METHYLTRANSFERASE TYPE 11 DOMAIN-CONTAINING PROTEIN"/>
    <property type="match status" value="1"/>
</dbReference>
<evidence type="ECO:0000256" key="1">
    <source>
        <dbReference type="SAM" id="MobiDB-lite"/>
    </source>
</evidence>
<feature type="compositionally biased region" description="Acidic residues" evidence="1">
    <location>
        <begin position="359"/>
        <end position="377"/>
    </location>
</feature>
<accession>A0A8T2YC94</accession>
<dbReference type="Gene3D" id="3.40.50.150">
    <property type="entry name" value="Vaccinia Virus protein VP39"/>
    <property type="match status" value="1"/>
</dbReference>